<feature type="transmembrane region" description="Helical" evidence="6">
    <location>
        <begin position="15"/>
        <end position="35"/>
    </location>
</feature>
<comment type="subcellular location">
    <subcellularLocation>
        <location evidence="1">Membrane</location>
        <topology evidence="1">Multi-pass membrane protein</topology>
    </subcellularLocation>
</comment>
<evidence type="ECO:0000313" key="7">
    <source>
        <dbReference type="EMBL" id="EKD66367.1"/>
    </source>
</evidence>
<dbReference type="AlphaFoldDB" id="K2AX60"/>
<comment type="caution">
    <text evidence="7">The sequence shown here is derived from an EMBL/GenBank/DDBJ whole genome shotgun (WGS) entry which is preliminary data.</text>
</comment>
<name>K2AX60_9BACT</name>
<evidence type="ECO:0000256" key="1">
    <source>
        <dbReference type="ARBA" id="ARBA00004141"/>
    </source>
</evidence>
<comment type="similarity">
    <text evidence="2">Belongs to the autoinducer-2 exporter (AI-2E) (TC 2.A.86) family.</text>
</comment>
<keyword evidence="3 6" id="KW-0812">Transmembrane</keyword>
<dbReference type="InterPro" id="IPR002549">
    <property type="entry name" value="AI-2E-like"/>
</dbReference>
<evidence type="ECO:0000256" key="2">
    <source>
        <dbReference type="ARBA" id="ARBA00009773"/>
    </source>
</evidence>
<feature type="transmembrane region" description="Helical" evidence="6">
    <location>
        <begin position="290"/>
        <end position="315"/>
    </location>
</feature>
<evidence type="ECO:0000256" key="3">
    <source>
        <dbReference type="ARBA" id="ARBA00022692"/>
    </source>
</evidence>
<proteinExistence type="inferred from homology"/>
<keyword evidence="5 6" id="KW-0472">Membrane</keyword>
<feature type="transmembrane region" description="Helical" evidence="6">
    <location>
        <begin position="335"/>
        <end position="368"/>
    </location>
</feature>
<reference evidence="7" key="1">
    <citation type="journal article" date="2012" name="Science">
        <title>Fermentation, hydrogen, and sulfur metabolism in multiple uncultivated bacterial phyla.</title>
        <authorList>
            <person name="Wrighton K.C."/>
            <person name="Thomas B.C."/>
            <person name="Sharon I."/>
            <person name="Miller C.S."/>
            <person name="Castelle C.J."/>
            <person name="VerBerkmoes N.C."/>
            <person name="Wilkins M.J."/>
            <person name="Hettich R.L."/>
            <person name="Lipton M.S."/>
            <person name="Williams K.H."/>
            <person name="Long P.E."/>
            <person name="Banfield J.F."/>
        </authorList>
    </citation>
    <scope>NUCLEOTIDE SEQUENCE [LARGE SCALE GENOMIC DNA]</scope>
</reference>
<protein>
    <recommendedName>
        <fullName evidence="8">Permease</fullName>
    </recommendedName>
</protein>
<evidence type="ECO:0000256" key="5">
    <source>
        <dbReference type="ARBA" id="ARBA00023136"/>
    </source>
</evidence>
<feature type="transmembrane region" description="Helical" evidence="6">
    <location>
        <begin position="233"/>
        <end position="253"/>
    </location>
</feature>
<dbReference type="Pfam" id="PF01594">
    <property type="entry name" value="AI-2E_transport"/>
    <property type="match status" value="1"/>
</dbReference>
<gene>
    <name evidence="7" type="ORF">ACD_49C00050G0037</name>
</gene>
<accession>K2AX60</accession>
<feature type="transmembrane region" description="Helical" evidence="6">
    <location>
        <begin position="41"/>
        <end position="59"/>
    </location>
</feature>
<evidence type="ECO:0000256" key="6">
    <source>
        <dbReference type="SAM" id="Phobius"/>
    </source>
</evidence>
<sequence>MKNQEKNIFLIKEEYLSFLVKLLITVAFGLSLWFLYEIWGILKILFLWVFLNLLFTPFLARTKKYKIPDWLGILIIYLVILILVTVFLFVLIPIFTEQIWKMSVRLFDYIGSLQDSYKTWWIRALWIPDFLLNYLDWFLDKVDFNSLFDFLKNNLWEISKFFGKNIGLLLSSSKGFIFSITGSLFNFVLIFVFSFFIWIERKNIKKFSYDLLPQKISTYLKSKEDKIITSMHFWLRWQLILSFSIFVLTLLWLNIARLFWISFSFWETFALALIWAMMEFIPYIWPFISILPALAIWAAFWLQKILAIILIYIIIQQSEEKVLVPLIMSKSLDLSPFVVLLWMTIWASLFGILWIIIAVPIVSLLQIFVGDFVKWKKGEVKLK</sequence>
<dbReference type="EMBL" id="AMFJ01021636">
    <property type="protein sequence ID" value="EKD66367.1"/>
    <property type="molecule type" value="Genomic_DNA"/>
</dbReference>
<feature type="transmembrane region" description="Helical" evidence="6">
    <location>
        <begin position="259"/>
        <end position="278"/>
    </location>
</feature>
<evidence type="ECO:0008006" key="8">
    <source>
        <dbReference type="Google" id="ProtNLM"/>
    </source>
</evidence>
<feature type="transmembrane region" description="Helical" evidence="6">
    <location>
        <begin position="71"/>
        <end position="95"/>
    </location>
</feature>
<dbReference type="GO" id="GO:0016020">
    <property type="term" value="C:membrane"/>
    <property type="evidence" value="ECO:0007669"/>
    <property type="project" value="UniProtKB-SubCell"/>
</dbReference>
<organism evidence="7">
    <name type="scientific">uncultured bacterium</name>
    <name type="common">gcode 4</name>
    <dbReference type="NCBI Taxonomy" id="1234023"/>
    <lineage>
        <taxon>Bacteria</taxon>
        <taxon>environmental samples</taxon>
    </lineage>
</organism>
<evidence type="ECO:0000256" key="4">
    <source>
        <dbReference type="ARBA" id="ARBA00022989"/>
    </source>
</evidence>
<feature type="transmembrane region" description="Helical" evidence="6">
    <location>
        <begin position="176"/>
        <end position="199"/>
    </location>
</feature>
<keyword evidence="4 6" id="KW-1133">Transmembrane helix</keyword>